<dbReference type="EMBL" id="CP099582">
    <property type="protein sequence ID" value="USS40047.1"/>
    <property type="molecule type" value="Genomic_DNA"/>
</dbReference>
<dbReference type="Proteomes" id="UP001055732">
    <property type="component" value="Chromosome"/>
</dbReference>
<evidence type="ECO:0000313" key="8">
    <source>
        <dbReference type="EMBL" id="USS40047.1"/>
    </source>
</evidence>
<evidence type="ECO:0000256" key="2">
    <source>
        <dbReference type="ARBA" id="ARBA00007441"/>
    </source>
</evidence>
<dbReference type="CDD" id="cd00609">
    <property type="entry name" value="AAT_like"/>
    <property type="match status" value="1"/>
</dbReference>
<evidence type="ECO:0000256" key="4">
    <source>
        <dbReference type="ARBA" id="ARBA00022576"/>
    </source>
</evidence>
<dbReference type="InterPro" id="IPR004839">
    <property type="entry name" value="Aminotransferase_I/II_large"/>
</dbReference>
<gene>
    <name evidence="8" type="ORF">NF865_06795</name>
</gene>
<evidence type="ECO:0000256" key="1">
    <source>
        <dbReference type="ARBA" id="ARBA00001933"/>
    </source>
</evidence>
<dbReference type="PANTHER" id="PTHR42790:SF19">
    <property type="entry name" value="KYNURENINE_ALPHA-AMINOADIPATE AMINOTRANSFERASE, MITOCHONDRIAL"/>
    <property type="match status" value="1"/>
</dbReference>
<sequence length="403" mass="45832">MNYEKYYSEKVKGMRPSIIRELLKKYVGKKGLISLAAGNPSPETFPTRIIKKLADEVLEKYGKDALQYGPTPGYSGLIEQIKNFIEERYKIDSSKVGVLITSGAQQVLDLTGMTFLNPGDVVIIEAPTYVAAIDAFAQYGPEFVQVPVDEEGMRVDVLEDKLKKLKAEGKNVKFVYTIPTFQNPGGVTMSEERRKYLLELANKYDFLIIEDDPYHELNYSDKEPPLPIKHWDSEGRVIYSGSFSKILAPGFRVGWIVADPQIIRKFEIVKQRRDLHTSSFCQYIAAEYIKGGYLREHIPKIRAYYKPKLKVMLDALEEYMPEGFEWTKPTGGMFVWVMGPSELNTTSMLEKAVENGVVYVPGEAFYPDRSVKNAMRVDFSYPSEEEIVEGIKRLAKTCKEEGV</sequence>
<keyword evidence="9" id="KW-1185">Reference proteome</keyword>
<dbReference type="InterPro" id="IPR015424">
    <property type="entry name" value="PyrdxlP-dep_Trfase"/>
</dbReference>
<dbReference type="Gene3D" id="3.40.640.10">
    <property type="entry name" value="Type I PLP-dependent aspartate aminotransferase-like (Major domain)"/>
    <property type="match status" value="1"/>
</dbReference>
<evidence type="ECO:0000259" key="7">
    <source>
        <dbReference type="Pfam" id="PF00155"/>
    </source>
</evidence>
<dbReference type="GO" id="GO:0030170">
    <property type="term" value="F:pyridoxal phosphate binding"/>
    <property type="evidence" value="ECO:0007669"/>
    <property type="project" value="InterPro"/>
</dbReference>
<feature type="domain" description="Aminotransferase class I/classII large" evidence="7">
    <location>
        <begin position="32"/>
        <end position="394"/>
    </location>
</feature>
<dbReference type="GO" id="GO:0008483">
    <property type="term" value="F:transaminase activity"/>
    <property type="evidence" value="ECO:0007669"/>
    <property type="project" value="UniProtKB-KW"/>
</dbReference>
<dbReference type="SUPFAM" id="SSF53383">
    <property type="entry name" value="PLP-dependent transferases"/>
    <property type="match status" value="1"/>
</dbReference>
<keyword evidence="5" id="KW-0808">Transferase</keyword>
<evidence type="ECO:0000256" key="3">
    <source>
        <dbReference type="ARBA" id="ARBA00011738"/>
    </source>
</evidence>
<name>A0A9E7SNQ8_THEAG</name>
<dbReference type="InterPro" id="IPR015421">
    <property type="entry name" value="PyrdxlP-dep_Trfase_major"/>
</dbReference>
<comment type="similarity">
    <text evidence="2">Belongs to the class-I pyridoxal-phosphate-dependent aminotransferase family.</text>
</comment>
<dbReference type="InterPro" id="IPR050859">
    <property type="entry name" value="Class-I_PLP-dep_aminotransf"/>
</dbReference>
<reference evidence="8" key="2">
    <citation type="submission" date="2022-06" db="EMBL/GenBank/DDBJ databases">
        <authorList>
            <person name="Park Y.-J."/>
        </authorList>
    </citation>
    <scope>NUCLEOTIDE SEQUENCE</scope>
    <source>
        <strain evidence="8">TY</strain>
    </source>
</reference>
<dbReference type="AlphaFoldDB" id="A0A9E7SNQ8"/>
<dbReference type="Pfam" id="PF00155">
    <property type="entry name" value="Aminotran_1_2"/>
    <property type="match status" value="1"/>
</dbReference>
<proteinExistence type="inferred from homology"/>
<organism evidence="8 9">
    <name type="scientific">Thermococcus aggregans</name>
    <dbReference type="NCBI Taxonomy" id="110163"/>
    <lineage>
        <taxon>Archaea</taxon>
        <taxon>Methanobacteriati</taxon>
        <taxon>Methanobacteriota</taxon>
        <taxon>Thermococci</taxon>
        <taxon>Thermococcales</taxon>
        <taxon>Thermococcaceae</taxon>
        <taxon>Thermococcus</taxon>
    </lineage>
</organism>
<dbReference type="Gene3D" id="3.90.1150.10">
    <property type="entry name" value="Aspartate Aminotransferase, domain 1"/>
    <property type="match status" value="1"/>
</dbReference>
<dbReference type="KEGG" id="tagg:NF865_06795"/>
<dbReference type="GO" id="GO:1901605">
    <property type="term" value="P:alpha-amino acid metabolic process"/>
    <property type="evidence" value="ECO:0007669"/>
    <property type="project" value="TreeGrafter"/>
</dbReference>
<comment type="subunit">
    <text evidence="3">Homodimer.</text>
</comment>
<protein>
    <submittedName>
        <fullName evidence="8">PLP-dependent aminotransferase family protein</fullName>
    </submittedName>
</protein>
<accession>A0A9E7SNQ8</accession>
<dbReference type="InterPro" id="IPR015422">
    <property type="entry name" value="PyrdxlP-dep_Trfase_small"/>
</dbReference>
<dbReference type="FunFam" id="3.40.640.10:FF:000053">
    <property type="entry name" value="Aminotransferase, class I"/>
    <property type="match status" value="1"/>
</dbReference>
<dbReference type="RefSeq" id="WP_253304004.1">
    <property type="nucleotide sequence ID" value="NZ_CP099582.1"/>
</dbReference>
<comment type="cofactor">
    <cofactor evidence="1">
        <name>pyridoxal 5'-phosphate</name>
        <dbReference type="ChEBI" id="CHEBI:597326"/>
    </cofactor>
</comment>
<dbReference type="PANTHER" id="PTHR42790">
    <property type="entry name" value="AMINOTRANSFERASE"/>
    <property type="match status" value="1"/>
</dbReference>
<evidence type="ECO:0000313" key="9">
    <source>
        <dbReference type="Proteomes" id="UP001055732"/>
    </source>
</evidence>
<evidence type="ECO:0000256" key="5">
    <source>
        <dbReference type="ARBA" id="ARBA00022679"/>
    </source>
</evidence>
<keyword evidence="6" id="KW-0663">Pyridoxal phosphate</keyword>
<keyword evidence="4 8" id="KW-0032">Aminotransferase</keyword>
<reference evidence="8" key="1">
    <citation type="journal article" date="1998" name="Int. J. Syst. Bacteriol. 48 Pt">
        <title>Thermococcus guaymasensis sp. nov. and Thermococcus aggregans sp. nov., two novel thermophilic archaea isolated from the Guaymas Basin hydrothermal vent site.</title>
        <authorList>
            <person name="Canganella F."/>
            <person name="Jones W.J."/>
            <person name="Gambacorta A."/>
            <person name="Antranikian G."/>
        </authorList>
    </citation>
    <scope>NUCLEOTIDE SEQUENCE</scope>
    <source>
        <strain evidence="8">TY</strain>
    </source>
</reference>
<evidence type="ECO:0000256" key="6">
    <source>
        <dbReference type="ARBA" id="ARBA00022898"/>
    </source>
</evidence>